<name>A0A0A9BHL3_ARUDO</name>
<dbReference type="EMBL" id="GBRH01237190">
    <property type="protein sequence ID" value="JAD60705.1"/>
    <property type="molecule type" value="Transcribed_RNA"/>
</dbReference>
<organism evidence="1">
    <name type="scientific">Arundo donax</name>
    <name type="common">Giant reed</name>
    <name type="synonym">Donax arundinaceus</name>
    <dbReference type="NCBI Taxonomy" id="35708"/>
    <lineage>
        <taxon>Eukaryota</taxon>
        <taxon>Viridiplantae</taxon>
        <taxon>Streptophyta</taxon>
        <taxon>Embryophyta</taxon>
        <taxon>Tracheophyta</taxon>
        <taxon>Spermatophyta</taxon>
        <taxon>Magnoliopsida</taxon>
        <taxon>Liliopsida</taxon>
        <taxon>Poales</taxon>
        <taxon>Poaceae</taxon>
        <taxon>PACMAD clade</taxon>
        <taxon>Arundinoideae</taxon>
        <taxon>Arundineae</taxon>
        <taxon>Arundo</taxon>
    </lineage>
</organism>
<accession>A0A0A9BHL3</accession>
<reference evidence="1" key="2">
    <citation type="journal article" date="2015" name="Data Brief">
        <title>Shoot transcriptome of the giant reed, Arundo donax.</title>
        <authorList>
            <person name="Barrero R.A."/>
            <person name="Guerrero F.D."/>
            <person name="Moolhuijzen P."/>
            <person name="Goolsby J.A."/>
            <person name="Tidwell J."/>
            <person name="Bellgard S.E."/>
            <person name="Bellgard M.I."/>
        </authorList>
    </citation>
    <scope>NUCLEOTIDE SEQUENCE</scope>
    <source>
        <tissue evidence="1">Shoot tissue taken approximately 20 cm above the soil surface</tissue>
    </source>
</reference>
<protein>
    <submittedName>
        <fullName evidence="1">Uncharacterized protein</fullName>
    </submittedName>
</protein>
<sequence length="19" mass="2173">MTNETDIDVLSDDATKQNY</sequence>
<evidence type="ECO:0000313" key="1">
    <source>
        <dbReference type="EMBL" id="JAD60705.1"/>
    </source>
</evidence>
<proteinExistence type="predicted"/>
<reference evidence="1" key="1">
    <citation type="submission" date="2014-09" db="EMBL/GenBank/DDBJ databases">
        <authorList>
            <person name="Magalhaes I.L.F."/>
            <person name="Oliveira U."/>
            <person name="Santos F.R."/>
            <person name="Vidigal T.H.D.A."/>
            <person name="Brescovit A.D."/>
            <person name="Santos A.J."/>
        </authorList>
    </citation>
    <scope>NUCLEOTIDE SEQUENCE</scope>
    <source>
        <tissue evidence="1">Shoot tissue taken approximately 20 cm above the soil surface</tissue>
    </source>
</reference>
<dbReference type="AlphaFoldDB" id="A0A0A9BHL3"/>